<organism evidence="2 3">
    <name type="scientific">Ornithobacterium rhinotracheale (strain ATCC 51463 / DSM 15997 / CCUG 23171 / CIP 104009 / LMG 9086)</name>
    <dbReference type="NCBI Taxonomy" id="867902"/>
    <lineage>
        <taxon>Bacteria</taxon>
        <taxon>Pseudomonadati</taxon>
        <taxon>Bacteroidota</taxon>
        <taxon>Flavobacteriia</taxon>
        <taxon>Flavobacteriales</taxon>
        <taxon>Weeksellaceae</taxon>
        <taxon>Ornithobacterium</taxon>
    </lineage>
</organism>
<dbReference type="eggNOG" id="COG5658">
    <property type="taxonomic scope" value="Bacteria"/>
</dbReference>
<proteinExistence type="predicted"/>
<dbReference type="GeneID" id="97258991"/>
<keyword evidence="3" id="KW-1185">Reference proteome</keyword>
<evidence type="ECO:0000256" key="1">
    <source>
        <dbReference type="SAM" id="Phobius"/>
    </source>
</evidence>
<dbReference type="Proteomes" id="UP000006051">
    <property type="component" value="Chromosome"/>
</dbReference>
<dbReference type="RefSeq" id="WP_014791772.1">
    <property type="nucleotide sequence ID" value="NC_018016.1"/>
</dbReference>
<keyword evidence="1" id="KW-0472">Membrane</keyword>
<name>I4A2R9_ORNRL</name>
<dbReference type="STRING" id="867902.Ornrh_2121"/>
<dbReference type="KEGG" id="orh:Ornrh_2121"/>
<sequence>MESGVIELLLIDLILMLLPVVFYFFPPKKMNSLYGYRTLKSFKDQRSWDFAQRYSAKRLLQISFIIMLLQITMILLGVDANIENSYLLLVTLLSYIIGLIICVISTEIALKKLQENA</sequence>
<evidence type="ECO:0000313" key="3">
    <source>
        <dbReference type="Proteomes" id="UP000006051"/>
    </source>
</evidence>
<feature type="transmembrane region" description="Helical" evidence="1">
    <location>
        <begin position="6"/>
        <end position="25"/>
    </location>
</feature>
<protein>
    <recommendedName>
        <fullName evidence="4">SdpI family protein</fullName>
    </recommendedName>
</protein>
<keyword evidence="1" id="KW-1133">Transmembrane helix</keyword>
<keyword evidence="1" id="KW-0812">Transmembrane</keyword>
<accession>I4A2R9</accession>
<dbReference type="Pfam" id="PF13630">
    <property type="entry name" value="SdpI"/>
    <property type="match status" value="1"/>
</dbReference>
<evidence type="ECO:0000313" key="2">
    <source>
        <dbReference type="EMBL" id="AFL98253.1"/>
    </source>
</evidence>
<reference evidence="2 3" key="1">
    <citation type="submission" date="2012-06" db="EMBL/GenBank/DDBJ databases">
        <title>The complete genome of Ornithobacterium rhinotracheale DSM 15997.</title>
        <authorList>
            <consortium name="US DOE Joint Genome Institute (JGI-PGF)"/>
            <person name="Lucas S."/>
            <person name="Copeland A."/>
            <person name="Lapidus A."/>
            <person name="Goodwin L."/>
            <person name="Pitluck S."/>
            <person name="Peters L."/>
            <person name="Mikhailova N."/>
            <person name="Teshima H."/>
            <person name="Kyrpides N."/>
            <person name="Mavromatis K."/>
            <person name="Pagani I."/>
            <person name="Ivanova N."/>
            <person name="Ovchinnikova G."/>
            <person name="Zeytun A."/>
            <person name="Detter J.C."/>
            <person name="Han C."/>
            <person name="Land M."/>
            <person name="Hauser L."/>
            <person name="Markowitz V."/>
            <person name="Cheng J.-F."/>
            <person name="Hugenholtz P."/>
            <person name="Woyke T."/>
            <person name="Wu D."/>
            <person name="Lang E."/>
            <person name="Kopitz M."/>
            <person name="Brambilla E."/>
            <person name="Klenk H.-P."/>
            <person name="Eisen J.A."/>
        </authorList>
    </citation>
    <scope>NUCLEOTIDE SEQUENCE [LARGE SCALE GENOMIC DNA]</scope>
    <source>
        <strain evidence="3">ATCC 51463 / DSM 15997 / CCUG 23171 / LMG 9086</strain>
    </source>
</reference>
<feature type="transmembrane region" description="Helical" evidence="1">
    <location>
        <begin position="86"/>
        <end position="110"/>
    </location>
</feature>
<feature type="transmembrane region" description="Helical" evidence="1">
    <location>
        <begin position="59"/>
        <end position="80"/>
    </location>
</feature>
<dbReference type="AlphaFoldDB" id="I4A2R9"/>
<evidence type="ECO:0008006" key="4">
    <source>
        <dbReference type="Google" id="ProtNLM"/>
    </source>
</evidence>
<gene>
    <name evidence="2" type="ordered locus">Ornrh_2121</name>
</gene>
<dbReference type="GeneID" id="71570203"/>
<dbReference type="EMBL" id="CP003283">
    <property type="protein sequence ID" value="AFL98253.1"/>
    <property type="molecule type" value="Genomic_DNA"/>
</dbReference>
<dbReference type="HOGENOM" id="CLU_155106_2_0_10"/>
<dbReference type="InterPro" id="IPR025962">
    <property type="entry name" value="SdpI/YhfL"/>
</dbReference>